<evidence type="ECO:0000313" key="1">
    <source>
        <dbReference type="EMBL" id="KAJ4931503.1"/>
    </source>
</evidence>
<dbReference type="AlphaFoldDB" id="A0AAD6AWF6"/>
<sequence>MMKAWRSLSLKDGATQMICLAMAVINHRQPEGTASTHGKESGVAQRSTHSAMCGHGSTYFVPVLTL</sequence>
<organism evidence="1 2">
    <name type="scientific">Pogonophryne albipinna</name>
    <dbReference type="NCBI Taxonomy" id="1090488"/>
    <lineage>
        <taxon>Eukaryota</taxon>
        <taxon>Metazoa</taxon>
        <taxon>Chordata</taxon>
        <taxon>Craniata</taxon>
        <taxon>Vertebrata</taxon>
        <taxon>Euteleostomi</taxon>
        <taxon>Actinopterygii</taxon>
        <taxon>Neopterygii</taxon>
        <taxon>Teleostei</taxon>
        <taxon>Neoteleostei</taxon>
        <taxon>Acanthomorphata</taxon>
        <taxon>Eupercaria</taxon>
        <taxon>Perciformes</taxon>
        <taxon>Notothenioidei</taxon>
        <taxon>Pogonophryne</taxon>
    </lineage>
</organism>
<keyword evidence="2" id="KW-1185">Reference proteome</keyword>
<proteinExistence type="predicted"/>
<evidence type="ECO:0000313" key="2">
    <source>
        <dbReference type="Proteomes" id="UP001219934"/>
    </source>
</evidence>
<accession>A0AAD6AWF6</accession>
<name>A0AAD6AWF6_9TELE</name>
<dbReference type="EMBL" id="JAPTMU010000015">
    <property type="protein sequence ID" value="KAJ4931503.1"/>
    <property type="molecule type" value="Genomic_DNA"/>
</dbReference>
<reference evidence="1" key="1">
    <citation type="submission" date="2022-11" db="EMBL/GenBank/DDBJ databases">
        <title>Chromosome-level genome of Pogonophryne albipinna.</title>
        <authorList>
            <person name="Jo E."/>
        </authorList>
    </citation>
    <scope>NUCLEOTIDE SEQUENCE</scope>
    <source>
        <strain evidence="1">SGF0006</strain>
        <tissue evidence="1">Muscle</tissue>
    </source>
</reference>
<gene>
    <name evidence="1" type="ORF">JOQ06_025798</name>
</gene>
<comment type="caution">
    <text evidence="1">The sequence shown here is derived from an EMBL/GenBank/DDBJ whole genome shotgun (WGS) entry which is preliminary data.</text>
</comment>
<protein>
    <submittedName>
        <fullName evidence="1">Uncharacterized protein</fullName>
    </submittedName>
</protein>
<dbReference type="Proteomes" id="UP001219934">
    <property type="component" value="Unassembled WGS sequence"/>
</dbReference>